<dbReference type="PROSITE" id="PS51758">
    <property type="entry name" value="LETM1_RBD"/>
    <property type="match status" value="1"/>
</dbReference>
<dbReference type="GO" id="GO:0030003">
    <property type="term" value="P:intracellular monoatomic cation homeostasis"/>
    <property type="evidence" value="ECO:0007669"/>
    <property type="project" value="TreeGrafter"/>
</dbReference>
<dbReference type="Proteomes" id="UP000054538">
    <property type="component" value="Unassembled WGS sequence"/>
</dbReference>
<evidence type="ECO:0000256" key="6">
    <source>
        <dbReference type="ARBA" id="ARBA00023136"/>
    </source>
</evidence>
<dbReference type="HOGENOM" id="CLU_037786_0_0_1"/>
<keyword evidence="4" id="KW-1133">Transmembrane helix</keyword>
<evidence type="ECO:0000256" key="7">
    <source>
        <dbReference type="PROSITE-ProRule" id="PRU01094"/>
    </source>
</evidence>
<evidence type="ECO:0000256" key="5">
    <source>
        <dbReference type="ARBA" id="ARBA00023128"/>
    </source>
</evidence>
<evidence type="ECO:0000256" key="3">
    <source>
        <dbReference type="ARBA" id="ARBA00022792"/>
    </source>
</evidence>
<evidence type="ECO:0000313" key="11">
    <source>
        <dbReference type="Proteomes" id="UP000054538"/>
    </source>
</evidence>
<dbReference type="OrthoDB" id="73691at2759"/>
<dbReference type="InterPro" id="IPR033122">
    <property type="entry name" value="LETM1-like_RBD"/>
</dbReference>
<name>A0A0D0CXX6_9AGAM</name>
<dbReference type="STRING" id="930991.A0A0D0CXX6"/>
<evidence type="ECO:0000256" key="8">
    <source>
        <dbReference type="SAM" id="MobiDB-lite"/>
    </source>
</evidence>
<accession>A0A0D0CXX6</accession>
<dbReference type="GO" id="GO:0043022">
    <property type="term" value="F:ribosome binding"/>
    <property type="evidence" value="ECO:0007669"/>
    <property type="project" value="InterPro"/>
</dbReference>
<evidence type="ECO:0000259" key="9">
    <source>
        <dbReference type="PROSITE" id="PS51758"/>
    </source>
</evidence>
<evidence type="ECO:0000256" key="1">
    <source>
        <dbReference type="ARBA" id="ARBA00004434"/>
    </source>
</evidence>
<feature type="domain" description="Letm1 RBD" evidence="9">
    <location>
        <begin position="230"/>
        <end position="401"/>
    </location>
</feature>
<dbReference type="PANTHER" id="PTHR14009:SF1">
    <property type="entry name" value="MITOCHONDRIAL PROTON_CALCIUM EXCHANGER PROTEIN"/>
    <property type="match status" value="1"/>
</dbReference>
<reference evidence="10 11" key="1">
    <citation type="submission" date="2014-04" db="EMBL/GenBank/DDBJ databases">
        <authorList>
            <consortium name="DOE Joint Genome Institute"/>
            <person name="Kuo A."/>
            <person name="Kohler A."/>
            <person name="Jargeat P."/>
            <person name="Nagy L.G."/>
            <person name="Floudas D."/>
            <person name="Copeland A."/>
            <person name="Barry K.W."/>
            <person name="Cichocki N."/>
            <person name="Veneault-Fourrey C."/>
            <person name="LaButti K."/>
            <person name="Lindquist E.A."/>
            <person name="Lipzen A."/>
            <person name="Lundell T."/>
            <person name="Morin E."/>
            <person name="Murat C."/>
            <person name="Sun H."/>
            <person name="Tunlid A."/>
            <person name="Henrissat B."/>
            <person name="Grigoriev I.V."/>
            <person name="Hibbett D.S."/>
            <person name="Martin F."/>
            <person name="Nordberg H.P."/>
            <person name="Cantor M.N."/>
            <person name="Hua S.X."/>
        </authorList>
    </citation>
    <scope>NUCLEOTIDE SEQUENCE [LARGE SCALE GENOMIC DNA]</scope>
    <source>
        <strain evidence="10 11">Ve08.2h10</strain>
    </source>
</reference>
<dbReference type="InParanoid" id="A0A0D0CXX6"/>
<proteinExistence type="predicted"/>
<dbReference type="AlphaFoldDB" id="A0A0D0CXX6"/>
<evidence type="ECO:0000256" key="2">
    <source>
        <dbReference type="ARBA" id="ARBA00022692"/>
    </source>
</evidence>
<keyword evidence="5 7" id="KW-0496">Mitochondrion</keyword>
<keyword evidence="11" id="KW-1185">Reference proteome</keyword>
<dbReference type="EMBL" id="KN826025">
    <property type="protein sequence ID" value="KIK80418.1"/>
    <property type="molecule type" value="Genomic_DNA"/>
</dbReference>
<organism evidence="10 11">
    <name type="scientific">Paxillus rubicundulus Ve08.2h10</name>
    <dbReference type="NCBI Taxonomy" id="930991"/>
    <lineage>
        <taxon>Eukaryota</taxon>
        <taxon>Fungi</taxon>
        <taxon>Dikarya</taxon>
        <taxon>Basidiomycota</taxon>
        <taxon>Agaricomycotina</taxon>
        <taxon>Agaricomycetes</taxon>
        <taxon>Agaricomycetidae</taxon>
        <taxon>Boletales</taxon>
        <taxon>Paxilineae</taxon>
        <taxon>Paxillaceae</taxon>
        <taxon>Paxillus</taxon>
    </lineage>
</organism>
<reference evidence="11" key="2">
    <citation type="submission" date="2015-01" db="EMBL/GenBank/DDBJ databases">
        <title>Evolutionary Origins and Diversification of the Mycorrhizal Mutualists.</title>
        <authorList>
            <consortium name="DOE Joint Genome Institute"/>
            <consortium name="Mycorrhizal Genomics Consortium"/>
            <person name="Kohler A."/>
            <person name="Kuo A."/>
            <person name="Nagy L.G."/>
            <person name="Floudas D."/>
            <person name="Copeland A."/>
            <person name="Barry K.W."/>
            <person name="Cichocki N."/>
            <person name="Veneault-Fourrey C."/>
            <person name="LaButti K."/>
            <person name="Lindquist E.A."/>
            <person name="Lipzen A."/>
            <person name="Lundell T."/>
            <person name="Morin E."/>
            <person name="Murat C."/>
            <person name="Riley R."/>
            <person name="Ohm R."/>
            <person name="Sun H."/>
            <person name="Tunlid A."/>
            <person name="Henrissat B."/>
            <person name="Grigoriev I.V."/>
            <person name="Hibbett D.S."/>
            <person name="Martin F."/>
        </authorList>
    </citation>
    <scope>NUCLEOTIDE SEQUENCE [LARGE SCALE GENOMIC DNA]</scope>
    <source>
        <strain evidence="11">Ve08.2h10</strain>
    </source>
</reference>
<feature type="compositionally biased region" description="Basic residues" evidence="8">
    <location>
        <begin position="106"/>
        <end position="119"/>
    </location>
</feature>
<dbReference type="GO" id="GO:0005743">
    <property type="term" value="C:mitochondrial inner membrane"/>
    <property type="evidence" value="ECO:0007669"/>
    <property type="project" value="UniProtKB-SubCell"/>
</dbReference>
<sequence>MLRSAGKNVAVNRSKFIPPKVPLQVIHGRHGNALLLARHRLANQATCFRLVSTATTSATPKQTDSKIPPPNVPTRNTKKIELKPGPVKPTALTLHSIPPQLPSRNATKKPHYHPPCHKHPPKPVETSLSAVALAKQDIASASEHGVLEPPPKDATSFKRFTHQAFQLLKFYFRGLKAINMHRKQVSAIRSRAKSGGTLPSRAELRFINTYTQDVLKLLPFLVIVIIAEELIPFVALYAPRMLPSTCVLPGQRERIASKARNSQLTALFNHRGVFEAICRAGKQSGFVSLNNLGNPGAVCSLLGLASWGPSQLHAWRIRRHLNNISADDAMLRKEGHGRHLTITELKETLLERGMIPVPDRSLAEDLRAQLNWWLDTAEVLPEGSDPVSRRLLMVGLIGSQK</sequence>
<evidence type="ECO:0000256" key="4">
    <source>
        <dbReference type="ARBA" id="ARBA00022989"/>
    </source>
</evidence>
<feature type="region of interest" description="Disordered" evidence="8">
    <location>
        <begin position="56"/>
        <end position="119"/>
    </location>
</feature>
<keyword evidence="2" id="KW-0812">Transmembrane</keyword>
<protein>
    <recommendedName>
        <fullName evidence="9">Letm1 RBD domain-containing protein</fullName>
    </recommendedName>
</protein>
<gene>
    <name evidence="10" type="ORF">PAXRUDRAFT_833540</name>
</gene>
<dbReference type="InterPro" id="IPR044202">
    <property type="entry name" value="LETM1/MDM38-like"/>
</dbReference>
<dbReference type="PANTHER" id="PTHR14009">
    <property type="entry name" value="LEUCINE ZIPPER-EF-HAND CONTAINING TRANSMEMBRANE PROTEIN"/>
    <property type="match status" value="1"/>
</dbReference>
<comment type="subcellular location">
    <subcellularLocation>
        <location evidence="1">Mitochondrion inner membrane</location>
        <topology evidence="1">Single-pass membrane protein</topology>
    </subcellularLocation>
</comment>
<keyword evidence="3" id="KW-0999">Mitochondrion inner membrane</keyword>
<dbReference type="Pfam" id="PF07766">
    <property type="entry name" value="LETM1_RBD"/>
    <property type="match status" value="2"/>
</dbReference>
<evidence type="ECO:0000313" key="10">
    <source>
        <dbReference type="EMBL" id="KIK80418.1"/>
    </source>
</evidence>
<keyword evidence="6" id="KW-0472">Membrane</keyword>